<dbReference type="PANTHER" id="PTHR42756:SF1">
    <property type="entry name" value="TRANSCRIPTIONAL REPRESSOR OF EMRAB OPERON"/>
    <property type="match status" value="1"/>
</dbReference>
<evidence type="ECO:0000256" key="1">
    <source>
        <dbReference type="ARBA" id="ARBA00023015"/>
    </source>
</evidence>
<dbReference type="InterPro" id="IPR023187">
    <property type="entry name" value="Tscrpt_reg_MarR-type_CS"/>
</dbReference>
<evidence type="ECO:0000256" key="2">
    <source>
        <dbReference type="ARBA" id="ARBA00023125"/>
    </source>
</evidence>
<dbReference type="AlphaFoldDB" id="A0A0R1V731"/>
<evidence type="ECO:0000313" key="5">
    <source>
        <dbReference type="EMBL" id="KRM01327.1"/>
    </source>
</evidence>
<dbReference type="SMART" id="SM00347">
    <property type="entry name" value="HTH_MARR"/>
    <property type="match status" value="1"/>
</dbReference>
<dbReference type="Gene3D" id="1.10.10.10">
    <property type="entry name" value="Winged helix-like DNA-binding domain superfamily/Winged helix DNA-binding domain"/>
    <property type="match status" value="1"/>
</dbReference>
<sequence length="148" mass="16619">MGGDEMNSIGSNIKYINDQMIQRMNHNLKHDNLTATQLNCLIQLDQNQRSSLESKELEKLLRVSQPTVAGIVQRLVAKGLISTLNSPEDRRVKLIQLTTAGMELIDKAKEDMQRADRELVVALTDEEQAIFATLLEKIAQSLADHHEA</sequence>
<dbReference type="GO" id="GO:0003677">
    <property type="term" value="F:DNA binding"/>
    <property type="evidence" value="ECO:0007669"/>
    <property type="project" value="UniProtKB-KW"/>
</dbReference>
<keyword evidence="6" id="KW-1185">Reference proteome</keyword>
<reference evidence="5 6" key="1">
    <citation type="journal article" date="2015" name="Genome Announc.">
        <title>Expanding the biotechnology potential of lactobacilli through comparative genomics of 213 strains and associated genera.</title>
        <authorList>
            <person name="Sun Z."/>
            <person name="Harris H.M."/>
            <person name="McCann A."/>
            <person name="Guo C."/>
            <person name="Argimon S."/>
            <person name="Zhang W."/>
            <person name="Yang X."/>
            <person name="Jeffery I.B."/>
            <person name="Cooney J.C."/>
            <person name="Kagawa T.F."/>
            <person name="Liu W."/>
            <person name="Song Y."/>
            <person name="Salvetti E."/>
            <person name="Wrobel A."/>
            <person name="Rasinkangas P."/>
            <person name="Parkhill J."/>
            <person name="Rea M.C."/>
            <person name="O'Sullivan O."/>
            <person name="Ritari J."/>
            <person name="Douillard F.P."/>
            <person name="Paul Ross R."/>
            <person name="Yang R."/>
            <person name="Briner A.E."/>
            <person name="Felis G.E."/>
            <person name="de Vos W.M."/>
            <person name="Barrangou R."/>
            <person name="Klaenhammer T.R."/>
            <person name="Caufield P.W."/>
            <person name="Cui Y."/>
            <person name="Zhang H."/>
            <person name="O'Toole P.W."/>
        </authorList>
    </citation>
    <scope>NUCLEOTIDE SEQUENCE [LARGE SCALE GENOMIC DNA]</scope>
    <source>
        <strain evidence="5 6">DSM 16045</strain>
    </source>
</reference>
<evidence type="ECO:0000259" key="4">
    <source>
        <dbReference type="PROSITE" id="PS50995"/>
    </source>
</evidence>
<name>A0A0R1V731_9LACO</name>
<keyword evidence="1" id="KW-0805">Transcription regulation</keyword>
<dbReference type="Proteomes" id="UP000051739">
    <property type="component" value="Unassembled WGS sequence"/>
</dbReference>
<evidence type="ECO:0000313" key="6">
    <source>
        <dbReference type="Proteomes" id="UP000051739"/>
    </source>
</evidence>
<dbReference type="PANTHER" id="PTHR42756">
    <property type="entry name" value="TRANSCRIPTIONAL REGULATOR, MARR"/>
    <property type="match status" value="1"/>
</dbReference>
<dbReference type="PROSITE" id="PS50995">
    <property type="entry name" value="HTH_MARR_2"/>
    <property type="match status" value="1"/>
</dbReference>
<proteinExistence type="predicted"/>
<dbReference type="GO" id="GO:0003700">
    <property type="term" value="F:DNA-binding transcription factor activity"/>
    <property type="evidence" value="ECO:0007669"/>
    <property type="project" value="InterPro"/>
</dbReference>
<dbReference type="InterPro" id="IPR036390">
    <property type="entry name" value="WH_DNA-bd_sf"/>
</dbReference>
<dbReference type="SUPFAM" id="SSF46785">
    <property type="entry name" value="Winged helix' DNA-binding domain"/>
    <property type="match status" value="1"/>
</dbReference>
<dbReference type="PROSITE" id="PS01117">
    <property type="entry name" value="HTH_MARR_1"/>
    <property type="match status" value="1"/>
</dbReference>
<comment type="caution">
    <text evidence="5">The sequence shown here is derived from an EMBL/GenBank/DDBJ whole genome shotgun (WGS) entry which is preliminary data.</text>
</comment>
<keyword evidence="3" id="KW-0804">Transcription</keyword>
<dbReference type="PRINTS" id="PR00598">
    <property type="entry name" value="HTHMARR"/>
</dbReference>
<dbReference type="EMBL" id="AZFN01000019">
    <property type="protein sequence ID" value="KRM01327.1"/>
    <property type="molecule type" value="Genomic_DNA"/>
</dbReference>
<gene>
    <name evidence="5" type="ORF">FC60_GL000684</name>
</gene>
<feature type="domain" description="HTH marR-type" evidence="4">
    <location>
        <begin position="1"/>
        <end position="140"/>
    </location>
</feature>
<dbReference type="Pfam" id="PF01047">
    <property type="entry name" value="MarR"/>
    <property type="match status" value="1"/>
</dbReference>
<dbReference type="InterPro" id="IPR000835">
    <property type="entry name" value="HTH_MarR-typ"/>
</dbReference>
<protein>
    <recommendedName>
        <fullName evidence="4">HTH marR-type domain-containing protein</fullName>
    </recommendedName>
</protein>
<accession>A0A0R1V731</accession>
<dbReference type="PATRIC" id="fig|1423749.3.peg.690"/>
<organism evidence="5 6">
    <name type="scientific">Limosilactobacillus gastricus DSM 16045</name>
    <dbReference type="NCBI Taxonomy" id="1423749"/>
    <lineage>
        <taxon>Bacteria</taxon>
        <taxon>Bacillati</taxon>
        <taxon>Bacillota</taxon>
        <taxon>Bacilli</taxon>
        <taxon>Lactobacillales</taxon>
        <taxon>Lactobacillaceae</taxon>
        <taxon>Limosilactobacillus</taxon>
    </lineage>
</organism>
<dbReference type="InterPro" id="IPR036388">
    <property type="entry name" value="WH-like_DNA-bd_sf"/>
</dbReference>
<evidence type="ECO:0000256" key="3">
    <source>
        <dbReference type="ARBA" id="ARBA00023163"/>
    </source>
</evidence>
<keyword evidence="2" id="KW-0238">DNA-binding</keyword>